<proteinExistence type="predicted"/>
<dbReference type="EMBL" id="HBFX01040663">
    <property type="protein sequence ID" value="CAD8973480.1"/>
    <property type="molecule type" value="Transcribed_RNA"/>
</dbReference>
<evidence type="ECO:0008006" key="5">
    <source>
        <dbReference type="Google" id="ProtNLM"/>
    </source>
</evidence>
<sequence>MAAKLIPVSLVRAASSCLGAPLSAVLRREVGRRAAFSSGPRGRSMATMPLGAADRERFDREGFLVVEGALDKKTCQDMMTRVGELISAWQPEHLSVFSTKQEMRQTDEYFLESSDKIHFFLEEKALAADGSFTTDKALCLNKVGHGLHEQDPLFRSVTQRPEIAQAVSALGYISPDLVQSMYIFKQPHIGGEVVTHQDSTFLYTDPPSCLGLWFALEDATLENGCLWAIPGSHKGGISEVFHRNPDYPQGPLCTFRAVGEGATGGDVGELVPLPVKQGDLVMIHGAVHHMSKENTSSKSRHTFQVHLVEDTSGTRVGIDGVPHVWPSDNWLQYPKSKPFPKFESLP</sequence>
<organism evidence="4">
    <name type="scientific">Hemiselmis andersenii</name>
    <name type="common">Cryptophyte alga</name>
    <dbReference type="NCBI Taxonomy" id="464988"/>
    <lineage>
        <taxon>Eukaryota</taxon>
        <taxon>Cryptophyceae</taxon>
        <taxon>Cryptomonadales</taxon>
        <taxon>Hemiselmidaceae</taxon>
        <taxon>Hemiselmis</taxon>
    </lineage>
</organism>
<evidence type="ECO:0000256" key="2">
    <source>
        <dbReference type="ARBA" id="ARBA00022723"/>
    </source>
</evidence>
<comment type="cofactor">
    <cofactor evidence="1">
        <name>Fe cation</name>
        <dbReference type="ChEBI" id="CHEBI:24875"/>
    </cofactor>
</comment>
<reference evidence="4" key="1">
    <citation type="submission" date="2021-01" db="EMBL/GenBank/DDBJ databases">
        <authorList>
            <person name="Corre E."/>
            <person name="Pelletier E."/>
            <person name="Niang G."/>
            <person name="Scheremetjew M."/>
            <person name="Finn R."/>
            <person name="Kale V."/>
            <person name="Holt S."/>
            <person name="Cochrane G."/>
            <person name="Meng A."/>
            <person name="Brown T."/>
            <person name="Cohen L."/>
        </authorList>
    </citation>
    <scope>NUCLEOTIDE SEQUENCE</scope>
    <source>
        <strain evidence="4">CCMP644</strain>
    </source>
</reference>
<dbReference type="AlphaFoldDB" id="A0A6U2GWQ1"/>
<dbReference type="PANTHER" id="PTHR20883:SF15">
    <property type="entry name" value="PHYTANOYL-COA DIOXYGENASE DOMAIN-CONTAINING PROTEIN 1"/>
    <property type="match status" value="1"/>
</dbReference>
<dbReference type="GO" id="GO:0046872">
    <property type="term" value="F:metal ion binding"/>
    <property type="evidence" value="ECO:0007669"/>
    <property type="project" value="UniProtKB-KW"/>
</dbReference>
<accession>A0A6U2GWQ1</accession>
<dbReference type="Pfam" id="PF05721">
    <property type="entry name" value="PhyH"/>
    <property type="match status" value="1"/>
</dbReference>
<dbReference type="SUPFAM" id="SSF51197">
    <property type="entry name" value="Clavaminate synthase-like"/>
    <property type="match status" value="1"/>
</dbReference>
<evidence type="ECO:0000256" key="3">
    <source>
        <dbReference type="ARBA" id="ARBA00023004"/>
    </source>
</evidence>
<dbReference type="Gene3D" id="2.60.120.620">
    <property type="entry name" value="q2cbj1_9rhob like domain"/>
    <property type="match status" value="1"/>
</dbReference>
<keyword evidence="2" id="KW-0479">Metal-binding</keyword>
<evidence type="ECO:0000256" key="1">
    <source>
        <dbReference type="ARBA" id="ARBA00001962"/>
    </source>
</evidence>
<name>A0A6U2GWQ1_HEMAN</name>
<keyword evidence="3" id="KW-0408">Iron</keyword>
<dbReference type="PANTHER" id="PTHR20883">
    <property type="entry name" value="PHYTANOYL-COA DIOXYGENASE DOMAIN CONTAINING 1"/>
    <property type="match status" value="1"/>
</dbReference>
<evidence type="ECO:0000313" key="4">
    <source>
        <dbReference type="EMBL" id="CAD8973480.1"/>
    </source>
</evidence>
<gene>
    <name evidence="4" type="ORF">HAND00432_LOCUS24481</name>
</gene>
<protein>
    <recommendedName>
        <fullName evidence="5">Fe2OG dioxygenase domain-containing protein</fullName>
    </recommendedName>
</protein>
<dbReference type="InterPro" id="IPR008775">
    <property type="entry name" value="Phytyl_CoA_dOase-like"/>
</dbReference>